<dbReference type="EMBL" id="PVUE01000001">
    <property type="protein sequence ID" value="PRZ44079.1"/>
    <property type="molecule type" value="Genomic_DNA"/>
</dbReference>
<dbReference type="PROSITE" id="PS51318">
    <property type="entry name" value="TAT"/>
    <property type="match status" value="1"/>
</dbReference>
<dbReference type="InterPro" id="IPR006311">
    <property type="entry name" value="TAT_signal"/>
</dbReference>
<evidence type="ECO:0008006" key="5">
    <source>
        <dbReference type="Google" id="ProtNLM"/>
    </source>
</evidence>
<evidence type="ECO:0000313" key="3">
    <source>
        <dbReference type="EMBL" id="PRZ44079.1"/>
    </source>
</evidence>
<proteinExistence type="predicted"/>
<reference evidence="3 4" key="1">
    <citation type="submission" date="2018-03" db="EMBL/GenBank/DDBJ databases">
        <title>Genomic Encyclopedia of Archaeal and Bacterial Type Strains, Phase II (KMG-II): from individual species to whole genera.</title>
        <authorList>
            <person name="Goeker M."/>
        </authorList>
    </citation>
    <scope>NUCLEOTIDE SEQUENCE [LARGE SCALE GENOMIC DNA]</scope>
    <source>
        <strain evidence="3 4">DSM 100065</strain>
    </source>
</reference>
<gene>
    <name evidence="3" type="ORF">CLV47_101203</name>
</gene>
<sequence length="264" mass="25745">MKKKTKSKFVRGSAAALGAVAIGAMSLSMSGVASADAGASYQADLQQVNNSGASGTLMLQLNGDQATITENVSGLAETFMGKPYPHVQHIHIGGKGQCPTAAADTNGDGVISTTEGGPAYGGIGTTLSVSGDTSPAAGTDVTIAPSGSGYKYSRTITLDAKSVASIKAGTAVIVVHGLDPTKLSKAAQDAPSDLVPSLPLAATSPALCGSLASSQMGTTPSGAADTGGGSTAGIENEALFGLGGGLLAAAGGVAFAGRRRFSQN</sequence>
<name>A0A2T1A661_9ACTN</name>
<feature type="transmembrane region" description="Helical" evidence="1">
    <location>
        <begin position="238"/>
        <end position="257"/>
    </location>
</feature>
<accession>A0A2T1A661</accession>
<keyword evidence="2" id="KW-0732">Signal</keyword>
<evidence type="ECO:0000313" key="4">
    <source>
        <dbReference type="Proteomes" id="UP000237752"/>
    </source>
</evidence>
<organism evidence="3 4">
    <name type="scientific">Antricoccus suffuscus</name>
    <dbReference type="NCBI Taxonomy" id="1629062"/>
    <lineage>
        <taxon>Bacteria</taxon>
        <taxon>Bacillati</taxon>
        <taxon>Actinomycetota</taxon>
        <taxon>Actinomycetes</taxon>
        <taxon>Geodermatophilales</taxon>
        <taxon>Antricoccaceae</taxon>
        <taxon>Antricoccus</taxon>
    </lineage>
</organism>
<evidence type="ECO:0000256" key="2">
    <source>
        <dbReference type="SAM" id="SignalP"/>
    </source>
</evidence>
<comment type="caution">
    <text evidence="3">The sequence shown here is derived from an EMBL/GenBank/DDBJ whole genome shotgun (WGS) entry which is preliminary data.</text>
</comment>
<protein>
    <recommendedName>
        <fullName evidence="5">CHRD domain-containing protein</fullName>
    </recommendedName>
</protein>
<dbReference type="AlphaFoldDB" id="A0A2T1A661"/>
<keyword evidence="1" id="KW-1133">Transmembrane helix</keyword>
<keyword evidence="4" id="KW-1185">Reference proteome</keyword>
<dbReference type="Proteomes" id="UP000237752">
    <property type="component" value="Unassembled WGS sequence"/>
</dbReference>
<keyword evidence="1" id="KW-0472">Membrane</keyword>
<evidence type="ECO:0000256" key="1">
    <source>
        <dbReference type="SAM" id="Phobius"/>
    </source>
</evidence>
<dbReference type="RefSeq" id="WP_202862308.1">
    <property type="nucleotide sequence ID" value="NZ_PVUE01000001.1"/>
</dbReference>
<feature type="signal peptide" evidence="2">
    <location>
        <begin position="1"/>
        <end position="35"/>
    </location>
</feature>
<feature type="chain" id="PRO_5015538004" description="CHRD domain-containing protein" evidence="2">
    <location>
        <begin position="36"/>
        <end position="264"/>
    </location>
</feature>
<keyword evidence="1" id="KW-0812">Transmembrane</keyword>